<dbReference type="CDD" id="cd00067">
    <property type="entry name" value="GAL4"/>
    <property type="match status" value="1"/>
</dbReference>
<accession>A0AAW2YNS8</accession>
<dbReference type="Proteomes" id="UP001431209">
    <property type="component" value="Unassembled WGS sequence"/>
</dbReference>
<evidence type="ECO:0000313" key="2">
    <source>
        <dbReference type="Proteomes" id="UP001431209"/>
    </source>
</evidence>
<dbReference type="GO" id="GO:0008270">
    <property type="term" value="F:zinc ion binding"/>
    <property type="evidence" value="ECO:0007669"/>
    <property type="project" value="InterPro"/>
</dbReference>
<keyword evidence="2" id="KW-1185">Reference proteome</keyword>
<name>A0AAW2YNS8_9EUKA</name>
<organism evidence="1 2">
    <name type="scientific">Acrasis kona</name>
    <dbReference type="NCBI Taxonomy" id="1008807"/>
    <lineage>
        <taxon>Eukaryota</taxon>
        <taxon>Discoba</taxon>
        <taxon>Heterolobosea</taxon>
        <taxon>Tetramitia</taxon>
        <taxon>Eutetramitia</taxon>
        <taxon>Acrasidae</taxon>
        <taxon>Acrasis</taxon>
    </lineage>
</organism>
<comment type="caution">
    <text evidence="1">The sequence shown here is derived from an EMBL/GenBank/DDBJ whole genome shotgun (WGS) entry which is preliminary data.</text>
</comment>
<evidence type="ECO:0008006" key="3">
    <source>
        <dbReference type="Google" id="ProtNLM"/>
    </source>
</evidence>
<proteinExistence type="predicted"/>
<evidence type="ECO:0000313" key="1">
    <source>
        <dbReference type="EMBL" id="KAL0478704.1"/>
    </source>
</evidence>
<protein>
    <recommendedName>
        <fullName evidence="3">Zn(2)-C6 fungal-type domain-containing protein</fullName>
    </recommendedName>
</protein>
<gene>
    <name evidence="1" type="ORF">AKO1_008304</name>
</gene>
<dbReference type="AlphaFoldDB" id="A0AAW2YNS8"/>
<dbReference type="InterPro" id="IPR001138">
    <property type="entry name" value="Zn2Cys6_DnaBD"/>
</dbReference>
<dbReference type="EMBL" id="JAOPGA020000460">
    <property type="protein sequence ID" value="KAL0478704.1"/>
    <property type="molecule type" value="Genomic_DNA"/>
</dbReference>
<reference evidence="1 2" key="1">
    <citation type="submission" date="2024-03" db="EMBL/GenBank/DDBJ databases">
        <title>The Acrasis kona genome and developmental transcriptomes reveal deep origins of eukaryotic multicellular pathways.</title>
        <authorList>
            <person name="Sheikh S."/>
            <person name="Fu C.-J."/>
            <person name="Brown M.W."/>
            <person name="Baldauf S.L."/>
        </authorList>
    </citation>
    <scope>NUCLEOTIDE SEQUENCE [LARGE SCALE GENOMIC DNA]</scope>
    <source>
        <strain evidence="1 2">ATCC MYA-3509</strain>
    </source>
</reference>
<dbReference type="GO" id="GO:0000981">
    <property type="term" value="F:DNA-binding transcription factor activity, RNA polymerase II-specific"/>
    <property type="evidence" value="ECO:0007669"/>
    <property type="project" value="InterPro"/>
</dbReference>
<sequence>MHKKCDKKLPSCGLCTQRKKQCVYEGIQKRGPKFRPQASQPYANESYAVEYETQEPERINPQRVPLLTQSSDGYTPVLSDVTYFKLAFDMPVLSREKTLQILNYIDREENGIPQDPVNPDELALVYSIQALIAKNSINPGFSRKYFEKARSLVAPNFDRILESYLIACCCNNLGMYCILVNESEKARFYVTNLKTFLDYNNKTKKVKNNKLCFIENGYNTLTYLLEESMDMEHMLKALIERHHSIQQFYGSYPDNGFQFPPAFYDKNWIPAEDVEKIISDLRSKSNEKYPLDCERMELYFECLTQMYDNMIGMLPQNVINIKKLMVKMMIHGARLQYFQKVGRHDMARRAADVITEDLHSRPDVAGLIPTAPVIIYSAANIHLTSLAQCKDAQEAQALYRMLNNDYTAVKLISASGLWKKKMMEVQSKLEEVIWSCTNTFNASHNLVTPPEYFEKELLNYGNCDSNSSSSNDFDPFELRESPFDVDSFLTEGLTEAGFEELLADILQ</sequence>